<organism evidence="1 2">
    <name type="scientific">Colletotrichum scovillei</name>
    <dbReference type="NCBI Taxonomy" id="1209932"/>
    <lineage>
        <taxon>Eukaryota</taxon>
        <taxon>Fungi</taxon>
        <taxon>Dikarya</taxon>
        <taxon>Ascomycota</taxon>
        <taxon>Pezizomycotina</taxon>
        <taxon>Sordariomycetes</taxon>
        <taxon>Hypocreomycetidae</taxon>
        <taxon>Glomerellales</taxon>
        <taxon>Glomerellaceae</taxon>
        <taxon>Colletotrichum</taxon>
        <taxon>Colletotrichum acutatum species complex</taxon>
    </lineage>
</organism>
<accession>A0A9P7R1T5</accession>
<dbReference type="EMBL" id="JAESDN010000007">
    <property type="protein sequence ID" value="KAG7047232.1"/>
    <property type="molecule type" value="Genomic_DNA"/>
</dbReference>
<name>A0A9P7R1T5_9PEZI</name>
<gene>
    <name evidence="1" type="ORF">JMJ77_010586</name>
</gene>
<comment type="caution">
    <text evidence="1">The sequence shown here is derived from an EMBL/GenBank/DDBJ whole genome shotgun (WGS) entry which is preliminary data.</text>
</comment>
<proteinExistence type="predicted"/>
<protein>
    <submittedName>
        <fullName evidence="1">Integral membrane protein</fullName>
    </submittedName>
</protein>
<dbReference type="AlphaFoldDB" id="A0A9P7R1T5"/>
<dbReference type="Proteomes" id="UP000699042">
    <property type="component" value="Unassembled WGS sequence"/>
</dbReference>
<sequence>MPKYQTEPEFLLGTELKSKKLGNWKKKDSNVLDNAEYCTGVANCYDIHAFSRWIVEIPG</sequence>
<evidence type="ECO:0000313" key="1">
    <source>
        <dbReference type="EMBL" id="KAG7047232.1"/>
    </source>
</evidence>
<reference evidence="1" key="1">
    <citation type="submission" date="2021-05" db="EMBL/GenBank/DDBJ databases">
        <title>Comparative genomics of three Colletotrichum scovillei strains and genetic complementation revealed genes involved fungal growth and virulence on chili pepper.</title>
        <authorList>
            <person name="Hsieh D.-K."/>
            <person name="Chuang S.-C."/>
            <person name="Chen C.-Y."/>
            <person name="Chao Y.-T."/>
            <person name="Lu M.-Y.J."/>
            <person name="Lee M.-H."/>
            <person name="Shih M.-C."/>
        </authorList>
    </citation>
    <scope>NUCLEOTIDE SEQUENCE</scope>
    <source>
        <strain evidence="1">Coll-153</strain>
    </source>
</reference>
<keyword evidence="2" id="KW-1185">Reference proteome</keyword>
<evidence type="ECO:0000313" key="2">
    <source>
        <dbReference type="Proteomes" id="UP000699042"/>
    </source>
</evidence>